<dbReference type="Gene3D" id="3.30.70.100">
    <property type="match status" value="2"/>
</dbReference>
<dbReference type="InterPro" id="IPR009799">
    <property type="entry name" value="EthD_dom"/>
</dbReference>
<comment type="caution">
    <text evidence="2">The sequence shown here is derived from an EMBL/GenBank/DDBJ whole genome shotgun (WGS) entry which is preliminary data.</text>
</comment>
<organism evidence="2 3">
    <name type="scientific">Oryzicola mucosus</name>
    <dbReference type="NCBI Taxonomy" id="2767425"/>
    <lineage>
        <taxon>Bacteria</taxon>
        <taxon>Pseudomonadati</taxon>
        <taxon>Pseudomonadota</taxon>
        <taxon>Alphaproteobacteria</taxon>
        <taxon>Hyphomicrobiales</taxon>
        <taxon>Phyllobacteriaceae</taxon>
        <taxon>Oryzicola</taxon>
    </lineage>
</organism>
<keyword evidence="3" id="KW-1185">Reference proteome</keyword>
<dbReference type="NCBIfam" id="TIGR02118">
    <property type="entry name" value="EthD family reductase"/>
    <property type="match status" value="1"/>
</dbReference>
<evidence type="ECO:0000313" key="2">
    <source>
        <dbReference type="EMBL" id="MBD0416874.1"/>
    </source>
</evidence>
<gene>
    <name evidence="2" type="ORF">ICI42_19670</name>
</gene>
<dbReference type="SUPFAM" id="SSF54909">
    <property type="entry name" value="Dimeric alpha+beta barrel"/>
    <property type="match status" value="2"/>
</dbReference>
<reference evidence="2" key="1">
    <citation type="submission" date="2020-09" db="EMBL/GenBank/DDBJ databases">
        <title>Genome seq and assembly of Tianweitania sp.</title>
        <authorList>
            <person name="Chhetri G."/>
        </authorList>
    </citation>
    <scope>NUCLEOTIDE SEQUENCE</scope>
    <source>
        <strain evidence="2">Rool2</strain>
    </source>
</reference>
<dbReference type="EMBL" id="JACVVX010000007">
    <property type="protein sequence ID" value="MBD0416874.1"/>
    <property type="molecule type" value="Genomic_DNA"/>
</dbReference>
<dbReference type="InterPro" id="IPR011008">
    <property type="entry name" value="Dimeric_a/b-barrel"/>
</dbReference>
<name>A0A8J6TZZ2_9HYPH</name>
<dbReference type="AlphaFoldDB" id="A0A8J6TZZ2"/>
<dbReference type="GO" id="GO:0016491">
    <property type="term" value="F:oxidoreductase activity"/>
    <property type="evidence" value="ECO:0007669"/>
    <property type="project" value="InterPro"/>
</dbReference>
<dbReference type="Proteomes" id="UP000643405">
    <property type="component" value="Unassembled WGS sequence"/>
</dbReference>
<feature type="domain" description="EthD" evidence="1">
    <location>
        <begin position="11"/>
        <end position="95"/>
    </location>
</feature>
<sequence>MTVRMSIFRRKQELEPAEFQAYWRDIHAPIAVTIPALQRYEQNYAIDHHSSGNQEFALPIDGICKLQFADESATKSVMSPEMIRVLVEDEAKFIEGLRTFVVHPAEVVPVAANARTKCISLVTRCEGLNPAAFKQRWNGEFARWIEAEPGIAGYVQNFVTARTADRQPASYDDLPVDCVDEIWLGQSADSEAGIKFIRAVERYALAYADALNIWVVTVNAPPLPVYGKTSMSQFGRNEP</sequence>
<dbReference type="RefSeq" id="WP_188166307.1">
    <property type="nucleotide sequence ID" value="NZ_JACVVX010000007.1"/>
</dbReference>
<protein>
    <submittedName>
        <fullName evidence="2">EthD family reductase</fullName>
    </submittedName>
</protein>
<proteinExistence type="predicted"/>
<dbReference type="Pfam" id="PF07110">
    <property type="entry name" value="EthD"/>
    <property type="match status" value="1"/>
</dbReference>
<evidence type="ECO:0000313" key="3">
    <source>
        <dbReference type="Proteomes" id="UP000643405"/>
    </source>
</evidence>
<evidence type="ECO:0000259" key="1">
    <source>
        <dbReference type="Pfam" id="PF07110"/>
    </source>
</evidence>
<accession>A0A8J6TZZ2</accession>